<gene>
    <name evidence="2" type="ORF">Q7A36_15600</name>
</gene>
<dbReference type="EMBL" id="JAUTWS010000013">
    <property type="protein sequence ID" value="MDO9709776.1"/>
    <property type="molecule type" value="Genomic_DNA"/>
</dbReference>
<sequence length="270" mass="29348">MNRRLLLALPAGLAASAALRAMAAPARPAPDLDIPICRGGLRRVAEVPQRDASTPEAADADYLEKVGLLEGHLIVGRRLLEAGQARLAVPHFGHPIRELYTWLEPRLAARRAPQFERELEVMEGWAEGGNTGTNGRFGDAWTSLAPKLAAAKRAVAPERLASPRFMLSHVAMMVYDVASDYGESIERGRIVNVVEYHDSMGFLAYAAQTAAEQRAAGRAATEWAEAADILEELRKLAYPELLPPGRLPTSVSSVRSRSDRIQDIAARVVA</sequence>
<organism evidence="2 3">
    <name type="scientific">Paracraurococcus lichenis</name>
    <dbReference type="NCBI Taxonomy" id="3064888"/>
    <lineage>
        <taxon>Bacteria</taxon>
        <taxon>Pseudomonadati</taxon>
        <taxon>Pseudomonadota</taxon>
        <taxon>Alphaproteobacteria</taxon>
        <taxon>Acetobacterales</taxon>
        <taxon>Roseomonadaceae</taxon>
        <taxon>Paracraurococcus</taxon>
    </lineage>
</organism>
<evidence type="ECO:0000313" key="3">
    <source>
        <dbReference type="Proteomes" id="UP001243009"/>
    </source>
</evidence>
<proteinExistence type="predicted"/>
<feature type="chain" id="PRO_5046509667" evidence="1">
    <location>
        <begin position="24"/>
        <end position="270"/>
    </location>
</feature>
<keyword evidence="1" id="KW-0732">Signal</keyword>
<feature type="signal peptide" evidence="1">
    <location>
        <begin position="1"/>
        <end position="23"/>
    </location>
</feature>
<comment type="caution">
    <text evidence="2">The sequence shown here is derived from an EMBL/GenBank/DDBJ whole genome shotgun (WGS) entry which is preliminary data.</text>
</comment>
<name>A0ABT9E0T3_9PROT</name>
<dbReference type="RefSeq" id="WP_305104643.1">
    <property type="nucleotide sequence ID" value="NZ_JAUTWS010000013.1"/>
</dbReference>
<keyword evidence="3" id="KW-1185">Reference proteome</keyword>
<evidence type="ECO:0000313" key="2">
    <source>
        <dbReference type="EMBL" id="MDO9709776.1"/>
    </source>
</evidence>
<evidence type="ECO:0000256" key="1">
    <source>
        <dbReference type="SAM" id="SignalP"/>
    </source>
</evidence>
<reference evidence="2 3" key="1">
    <citation type="submission" date="2023-08" db="EMBL/GenBank/DDBJ databases">
        <title>The draft genome sequence of Paracraurococcus sp. LOR1-02.</title>
        <authorList>
            <person name="Kingkaew E."/>
            <person name="Tanasupawat S."/>
        </authorList>
    </citation>
    <scope>NUCLEOTIDE SEQUENCE [LARGE SCALE GENOMIC DNA]</scope>
    <source>
        <strain evidence="2 3">LOR1-02</strain>
    </source>
</reference>
<protein>
    <submittedName>
        <fullName evidence="2">Uncharacterized protein</fullName>
    </submittedName>
</protein>
<accession>A0ABT9E0T3</accession>
<dbReference type="Proteomes" id="UP001243009">
    <property type="component" value="Unassembled WGS sequence"/>
</dbReference>